<gene>
    <name evidence="2" type="ORF">GCM10020366_56090</name>
</gene>
<dbReference type="RefSeq" id="WP_258345322.1">
    <property type="nucleotide sequence ID" value="NZ_BAAAYK010000038.1"/>
</dbReference>
<keyword evidence="3" id="KW-1185">Reference proteome</keyword>
<dbReference type="PROSITE" id="PS51819">
    <property type="entry name" value="VOC"/>
    <property type="match status" value="2"/>
</dbReference>
<dbReference type="Pfam" id="PF18029">
    <property type="entry name" value="Glyoxalase_6"/>
    <property type="match status" value="1"/>
</dbReference>
<dbReference type="InterPro" id="IPR029068">
    <property type="entry name" value="Glyas_Bleomycin-R_OHBP_Dase"/>
</dbReference>
<protein>
    <submittedName>
        <fullName evidence="2">VOC family protein</fullName>
    </submittedName>
</protein>
<dbReference type="EMBL" id="BAAAYK010000038">
    <property type="protein sequence ID" value="GAA3363588.1"/>
    <property type="molecule type" value="Genomic_DNA"/>
</dbReference>
<comment type="caution">
    <text evidence="2">The sequence shown here is derived from an EMBL/GenBank/DDBJ whole genome shotgun (WGS) entry which is preliminary data.</text>
</comment>
<feature type="domain" description="VOC" evidence="1">
    <location>
        <begin position="138"/>
        <end position="253"/>
    </location>
</feature>
<dbReference type="InterPro" id="IPR041581">
    <property type="entry name" value="Glyoxalase_6"/>
</dbReference>
<accession>A0ABP6RYS4</accession>
<dbReference type="Proteomes" id="UP001500483">
    <property type="component" value="Unassembled WGS sequence"/>
</dbReference>
<dbReference type="InterPro" id="IPR037523">
    <property type="entry name" value="VOC_core"/>
</dbReference>
<feature type="domain" description="VOC" evidence="1">
    <location>
        <begin position="10"/>
        <end position="124"/>
    </location>
</feature>
<dbReference type="CDD" id="cd07247">
    <property type="entry name" value="SgaA_N_like"/>
    <property type="match status" value="2"/>
</dbReference>
<organism evidence="2 3">
    <name type="scientific">Saccharopolyspora gregorii</name>
    <dbReference type="NCBI Taxonomy" id="33914"/>
    <lineage>
        <taxon>Bacteria</taxon>
        <taxon>Bacillati</taxon>
        <taxon>Actinomycetota</taxon>
        <taxon>Actinomycetes</taxon>
        <taxon>Pseudonocardiales</taxon>
        <taxon>Pseudonocardiaceae</taxon>
        <taxon>Saccharopolyspora</taxon>
    </lineage>
</organism>
<dbReference type="Gene3D" id="3.10.180.10">
    <property type="entry name" value="2,3-Dihydroxybiphenyl 1,2-Dioxygenase, domain 1"/>
    <property type="match status" value="2"/>
</dbReference>
<evidence type="ECO:0000259" key="1">
    <source>
        <dbReference type="PROSITE" id="PS51819"/>
    </source>
</evidence>
<dbReference type="SUPFAM" id="SSF54593">
    <property type="entry name" value="Glyoxalase/Bleomycin resistance protein/Dihydroxybiphenyl dioxygenase"/>
    <property type="match status" value="2"/>
</dbReference>
<dbReference type="PANTHER" id="PTHR33993">
    <property type="entry name" value="GLYOXALASE-RELATED"/>
    <property type="match status" value="1"/>
</dbReference>
<name>A0ABP6RYS4_9PSEU</name>
<evidence type="ECO:0000313" key="3">
    <source>
        <dbReference type="Proteomes" id="UP001500483"/>
    </source>
</evidence>
<dbReference type="InterPro" id="IPR004360">
    <property type="entry name" value="Glyas_Fos-R_dOase_dom"/>
</dbReference>
<dbReference type="InterPro" id="IPR052164">
    <property type="entry name" value="Anthracycline_SecMetBiosynth"/>
</dbReference>
<proteinExistence type="predicted"/>
<dbReference type="Pfam" id="PF00903">
    <property type="entry name" value="Glyoxalase"/>
    <property type="match status" value="1"/>
</dbReference>
<dbReference type="PANTHER" id="PTHR33993:SF14">
    <property type="entry name" value="GB|AAF24581.1"/>
    <property type="match status" value="1"/>
</dbReference>
<sequence length="257" mass="27398">MEITSYAPGTPCWVDLHTADPGTTAEFYAELLGWTVQDTGPESGGYRIALRAGGAVAGIGPQYEPARGPTFWTTHLSTDDVDATAAAFQRAGGQVHVAPVDVFDAGRFAVGSDPTGAAVALWQPRRRIGSARVNEPGAPCWHELATRDPERAAEFYRELFGWEVVPQQVAGTDYRLLRLGGREIGGMVRIGDDWPAEVPPHWLAYFAVPDADVAVQRVTALGGTVLTGPLDIEPGRFAVVHDPAGGVFGIIALRPEA</sequence>
<reference evidence="3" key="1">
    <citation type="journal article" date="2019" name="Int. J. Syst. Evol. Microbiol.">
        <title>The Global Catalogue of Microorganisms (GCM) 10K type strain sequencing project: providing services to taxonomists for standard genome sequencing and annotation.</title>
        <authorList>
            <consortium name="The Broad Institute Genomics Platform"/>
            <consortium name="The Broad Institute Genome Sequencing Center for Infectious Disease"/>
            <person name="Wu L."/>
            <person name="Ma J."/>
        </authorList>
    </citation>
    <scope>NUCLEOTIDE SEQUENCE [LARGE SCALE GENOMIC DNA]</scope>
    <source>
        <strain evidence="3">JCM 9687</strain>
    </source>
</reference>
<evidence type="ECO:0000313" key="2">
    <source>
        <dbReference type="EMBL" id="GAA3363588.1"/>
    </source>
</evidence>